<dbReference type="AlphaFoldDB" id="A0A3E4PVA3"/>
<evidence type="ECO:0000313" key="3">
    <source>
        <dbReference type="Proteomes" id="UP000260874"/>
    </source>
</evidence>
<dbReference type="Proteomes" id="UP000260874">
    <property type="component" value="Unassembled WGS sequence"/>
</dbReference>
<reference evidence="1 4" key="2">
    <citation type="journal article" date="2019" name="Nat. Med.">
        <title>A library of human gut bacterial isolates paired with longitudinal multiomics data enables mechanistic microbiome research.</title>
        <authorList>
            <person name="Poyet M."/>
            <person name="Groussin M."/>
            <person name="Gibbons S.M."/>
            <person name="Avila-Pacheco J."/>
            <person name="Jiang X."/>
            <person name="Kearney S.M."/>
            <person name="Perrotta A.R."/>
            <person name="Berdy B."/>
            <person name="Zhao S."/>
            <person name="Lieberman T.D."/>
            <person name="Swanson P.K."/>
            <person name="Smith M."/>
            <person name="Roesemann S."/>
            <person name="Alexander J.E."/>
            <person name="Rich S.A."/>
            <person name="Livny J."/>
            <person name="Vlamakis H."/>
            <person name="Clish C."/>
            <person name="Bullock K."/>
            <person name="Deik A."/>
            <person name="Scott J."/>
            <person name="Pierce K.A."/>
            <person name="Xavier R.J."/>
            <person name="Alm E.J."/>
        </authorList>
    </citation>
    <scope>NUCLEOTIDE SEQUENCE [LARGE SCALE GENOMIC DNA]</scope>
    <source>
        <strain evidence="1 4">BIOML-A6</strain>
    </source>
</reference>
<dbReference type="EMBL" id="WCTM01000001">
    <property type="protein sequence ID" value="KAB4246023.1"/>
    <property type="molecule type" value="Genomic_DNA"/>
</dbReference>
<evidence type="ECO:0000313" key="4">
    <source>
        <dbReference type="Proteomes" id="UP000431575"/>
    </source>
</evidence>
<dbReference type="Proteomes" id="UP000431575">
    <property type="component" value="Unassembled WGS sequence"/>
</dbReference>
<proteinExistence type="predicted"/>
<dbReference type="EMBL" id="QSRB01000012">
    <property type="protein sequence ID" value="RGK83929.1"/>
    <property type="molecule type" value="Genomic_DNA"/>
</dbReference>
<dbReference type="RefSeq" id="WP_117703882.1">
    <property type="nucleotide sequence ID" value="NZ_CAKOCG010000001.1"/>
</dbReference>
<sequence length="75" mass="8887">MIQQKNYNVGDFVKDKLGNEWEVLRYKEVFGLGLSMQKTDFVVCRKLEKDNSLNVTFHQDELEYVRSNAKPFIIE</sequence>
<organism evidence="2 3">
    <name type="scientific">Bacteroides uniformis</name>
    <dbReference type="NCBI Taxonomy" id="820"/>
    <lineage>
        <taxon>Bacteria</taxon>
        <taxon>Pseudomonadati</taxon>
        <taxon>Bacteroidota</taxon>
        <taxon>Bacteroidia</taxon>
        <taxon>Bacteroidales</taxon>
        <taxon>Bacteroidaceae</taxon>
        <taxon>Bacteroides</taxon>
    </lineage>
</organism>
<accession>A0A3E4PVA3</accession>
<protein>
    <submittedName>
        <fullName evidence="2">Uncharacterized protein</fullName>
    </submittedName>
</protein>
<name>A0A3E4PVA3_BACUN</name>
<reference evidence="2 3" key="1">
    <citation type="submission" date="2018-08" db="EMBL/GenBank/DDBJ databases">
        <title>A genome reference for cultivated species of the human gut microbiota.</title>
        <authorList>
            <person name="Zou Y."/>
            <person name="Xue W."/>
            <person name="Luo G."/>
        </authorList>
    </citation>
    <scope>NUCLEOTIDE SEQUENCE [LARGE SCALE GENOMIC DNA]</scope>
    <source>
        <strain evidence="2 3">TF09-22</strain>
    </source>
</reference>
<comment type="caution">
    <text evidence="2">The sequence shown here is derived from an EMBL/GenBank/DDBJ whole genome shotgun (WGS) entry which is preliminary data.</text>
</comment>
<evidence type="ECO:0000313" key="1">
    <source>
        <dbReference type="EMBL" id="KAB4246023.1"/>
    </source>
</evidence>
<gene>
    <name evidence="2" type="ORF">DXC91_13880</name>
    <name evidence="1" type="ORF">GAP41_00150</name>
</gene>
<evidence type="ECO:0000313" key="2">
    <source>
        <dbReference type="EMBL" id="RGK83929.1"/>
    </source>
</evidence>